<sequence length="213" mass="23895">MNTVIAVLVFSFLAPRALAINHVGCTKSEKAEIIKAAKTSNKLVANAISYLSKLKPDRAKDHYTEWFSVYNSTNSNIAKAHFMVIEGKATSPTYDCTTCINQEKDTKFYLYLDDQPKSNTIYLCQKFWKAPLTSPDNVANSKAGLIIQVSLALRGIGQRKDKLLGVTVSEATEKLIKPVQYMRFAEAIPQKKLFRGFAQNRIQPNDPTFNNPR</sequence>
<organism evidence="3 4">
    <name type="scientific">Rhizoctonia solani AG-3 Rhs1AP</name>
    <dbReference type="NCBI Taxonomy" id="1086054"/>
    <lineage>
        <taxon>Eukaryota</taxon>
        <taxon>Fungi</taxon>
        <taxon>Dikarya</taxon>
        <taxon>Basidiomycota</taxon>
        <taxon>Agaricomycotina</taxon>
        <taxon>Agaricomycetes</taxon>
        <taxon>Cantharellales</taxon>
        <taxon>Ceratobasidiaceae</taxon>
        <taxon>Rhizoctonia</taxon>
    </lineage>
</organism>
<evidence type="ECO:0000259" key="2">
    <source>
        <dbReference type="Pfam" id="PF14521"/>
    </source>
</evidence>
<dbReference type="AlphaFoldDB" id="X8J5S3"/>
<feature type="non-terminal residue" evidence="3">
    <location>
        <position position="213"/>
    </location>
</feature>
<proteinExistence type="predicted"/>
<gene>
    <name evidence="3" type="ORF">RSOL_184480</name>
</gene>
<comment type="caution">
    <text evidence="3">The sequence shown here is derived from an EMBL/GenBank/DDBJ whole genome shotgun (WGS) entry which is preliminary data.</text>
</comment>
<dbReference type="EMBL" id="JATN01000322">
    <property type="protein sequence ID" value="EUC56541.1"/>
    <property type="molecule type" value="Genomic_DNA"/>
</dbReference>
<keyword evidence="1" id="KW-0732">Signal</keyword>
<dbReference type="Gene3D" id="3.40.390.10">
    <property type="entry name" value="Collagenase (Catalytic Domain)"/>
    <property type="match status" value="1"/>
</dbReference>
<dbReference type="Pfam" id="PF14521">
    <property type="entry name" value="Aspzincin_M35"/>
    <property type="match status" value="1"/>
</dbReference>
<accession>X8J5S3</accession>
<dbReference type="Proteomes" id="UP000030108">
    <property type="component" value="Unassembled WGS sequence"/>
</dbReference>
<dbReference type="SUPFAM" id="SSF55486">
    <property type="entry name" value="Metalloproteases ('zincins'), catalytic domain"/>
    <property type="match status" value="1"/>
</dbReference>
<dbReference type="InterPro" id="IPR029463">
    <property type="entry name" value="Lys_MEP"/>
</dbReference>
<dbReference type="InterPro" id="IPR024079">
    <property type="entry name" value="MetalloPept_cat_dom_sf"/>
</dbReference>
<feature type="domain" description="Lysine-specific metallo-endopeptidase" evidence="2">
    <location>
        <begin position="57"/>
        <end position="162"/>
    </location>
</feature>
<protein>
    <submittedName>
        <fullName evidence="3">Lysine-specific metallo-endopeptidase</fullName>
    </submittedName>
</protein>
<dbReference type="GO" id="GO:0004222">
    <property type="term" value="F:metalloendopeptidase activity"/>
    <property type="evidence" value="ECO:0007669"/>
    <property type="project" value="InterPro"/>
</dbReference>
<feature type="chain" id="PRO_5004988570" evidence="1">
    <location>
        <begin position="20"/>
        <end position="213"/>
    </location>
</feature>
<feature type="signal peptide" evidence="1">
    <location>
        <begin position="1"/>
        <end position="19"/>
    </location>
</feature>
<reference evidence="4" key="1">
    <citation type="journal article" date="2014" name="Genome Announc.">
        <title>Draft genome sequence of the plant-pathogenic soil fungus Rhizoctonia solani anastomosis group 3 strain Rhs1AP.</title>
        <authorList>
            <person name="Cubeta M.A."/>
            <person name="Thomas E."/>
            <person name="Dean R.A."/>
            <person name="Jabaji S."/>
            <person name="Neate S.M."/>
            <person name="Tavantzis S."/>
            <person name="Toda T."/>
            <person name="Vilgalys R."/>
            <person name="Bharathan N."/>
            <person name="Fedorova-Abrams N."/>
            <person name="Pakala S.B."/>
            <person name="Pakala S.M."/>
            <person name="Zafar N."/>
            <person name="Joardar V."/>
            <person name="Losada L."/>
            <person name="Nierman W.C."/>
        </authorList>
    </citation>
    <scope>NUCLEOTIDE SEQUENCE [LARGE SCALE GENOMIC DNA]</scope>
    <source>
        <strain evidence="4">AG-3</strain>
    </source>
</reference>
<evidence type="ECO:0000313" key="4">
    <source>
        <dbReference type="Proteomes" id="UP000030108"/>
    </source>
</evidence>
<evidence type="ECO:0000313" key="3">
    <source>
        <dbReference type="EMBL" id="EUC56541.1"/>
    </source>
</evidence>
<name>X8J5S3_9AGAM</name>
<evidence type="ECO:0000256" key="1">
    <source>
        <dbReference type="SAM" id="SignalP"/>
    </source>
</evidence>